<dbReference type="OrthoDB" id="9785438at2"/>
<accession>A0A2W4CHN8</accession>
<dbReference type="InterPro" id="IPR052927">
    <property type="entry name" value="DCC_oxidoreductase"/>
</dbReference>
<dbReference type="Pfam" id="PF04134">
    <property type="entry name" value="DCC1-like"/>
    <property type="match status" value="1"/>
</dbReference>
<dbReference type="Proteomes" id="UP000248925">
    <property type="component" value="Unassembled WGS sequence"/>
</dbReference>
<dbReference type="AlphaFoldDB" id="A0A2W4CHN8"/>
<organism evidence="1 2">
    <name type="scientific">Rhizobium tubonense</name>
    <dbReference type="NCBI Taxonomy" id="484088"/>
    <lineage>
        <taxon>Bacteria</taxon>
        <taxon>Pseudomonadati</taxon>
        <taxon>Pseudomonadota</taxon>
        <taxon>Alphaproteobacteria</taxon>
        <taxon>Hyphomicrobiales</taxon>
        <taxon>Rhizobiaceae</taxon>
        <taxon>Rhizobium/Agrobacterium group</taxon>
        <taxon>Rhizobium</taxon>
    </lineage>
</organism>
<dbReference type="EMBL" id="PCDP01000048">
    <property type="protein sequence ID" value="PZM10568.1"/>
    <property type="molecule type" value="Genomic_DNA"/>
</dbReference>
<gene>
    <name evidence="1" type="ORF">CPY51_22625</name>
</gene>
<evidence type="ECO:0000313" key="1">
    <source>
        <dbReference type="EMBL" id="PZM10568.1"/>
    </source>
</evidence>
<proteinExistence type="predicted"/>
<dbReference type="InterPro" id="IPR007263">
    <property type="entry name" value="DCC1-like"/>
</dbReference>
<dbReference type="RefSeq" id="WP_111162507.1">
    <property type="nucleotide sequence ID" value="NZ_PCDP01000048.1"/>
</dbReference>
<reference evidence="1 2" key="1">
    <citation type="journal article" date="2018" name="Sci. Rep.">
        <title>Rhizobium tumorigenes sp. nov., a novel plant tumorigenic bacterium isolated from cane gall tumors on thornless blackberry.</title>
        <authorList>
            <person name="Kuzmanovi N."/>
            <person name="Smalla K."/>
            <person name="Gronow S."/>
            <person name="PuBawska J."/>
        </authorList>
    </citation>
    <scope>NUCLEOTIDE SEQUENCE [LARGE SCALE GENOMIC DNA]</scope>
    <source>
        <strain evidence="1 2">CCBAU 85046</strain>
    </source>
</reference>
<comment type="caution">
    <text evidence="1">The sequence shown here is derived from an EMBL/GenBank/DDBJ whole genome shotgun (WGS) entry which is preliminary data.</text>
</comment>
<protein>
    <submittedName>
        <fullName evidence="1">DUF393 domain-containing protein</fullName>
    </submittedName>
</protein>
<dbReference type="PANTHER" id="PTHR33639">
    <property type="entry name" value="THIOL-DISULFIDE OXIDOREDUCTASE DCC"/>
    <property type="match status" value="1"/>
</dbReference>
<evidence type="ECO:0000313" key="2">
    <source>
        <dbReference type="Proteomes" id="UP000248925"/>
    </source>
</evidence>
<keyword evidence="2" id="KW-1185">Reference proteome</keyword>
<dbReference type="GO" id="GO:0015035">
    <property type="term" value="F:protein-disulfide reductase activity"/>
    <property type="evidence" value="ECO:0007669"/>
    <property type="project" value="InterPro"/>
</dbReference>
<name>A0A2W4CHN8_9HYPH</name>
<dbReference type="PANTHER" id="PTHR33639:SF2">
    <property type="entry name" value="DUF393 DOMAIN-CONTAINING PROTEIN"/>
    <property type="match status" value="1"/>
</dbReference>
<sequence>MRTILEPYSFNDDPEVPTFDHGKGLVVFDHQCIFCSSFVRFVFAHDASGRFMFAAAQSRLGQALYRHYGLDTTNFSTNLVIVDGILHTKMDAFAAVMRALGFPWSILAVVNAVPRQLANAIYDLIAKNRYRIFGKYETCLMPSKELKARVVE</sequence>